<protein>
    <submittedName>
        <fullName evidence="1">Uncharacterized protein</fullName>
    </submittedName>
</protein>
<reference evidence="1 2" key="1">
    <citation type="submission" date="2013-09" db="EMBL/GenBank/DDBJ databases">
        <title>Corchorus capsularis genome sequencing.</title>
        <authorList>
            <person name="Alam M."/>
            <person name="Haque M.S."/>
            <person name="Islam M.S."/>
            <person name="Emdad E.M."/>
            <person name="Islam M.M."/>
            <person name="Ahmed B."/>
            <person name="Halim A."/>
            <person name="Hossen Q.M.M."/>
            <person name="Hossain M.Z."/>
            <person name="Ahmed R."/>
            <person name="Khan M.M."/>
            <person name="Islam R."/>
            <person name="Rashid M.M."/>
            <person name="Khan S.A."/>
            <person name="Rahman M.S."/>
            <person name="Alam M."/>
        </authorList>
    </citation>
    <scope>NUCLEOTIDE SEQUENCE [LARGE SCALE GENOMIC DNA]</scope>
    <source>
        <strain evidence="2">cv. CVL-1</strain>
        <tissue evidence="1">Whole seedling</tissue>
    </source>
</reference>
<sequence>MEKRETGQDIIGVLSSKIQTAIRRDVYKVKVEEVPIQRT</sequence>
<dbReference type="EMBL" id="AWWV01014009">
    <property type="protein sequence ID" value="OMO59215.1"/>
    <property type="molecule type" value="Genomic_DNA"/>
</dbReference>
<comment type="caution">
    <text evidence="1">The sequence shown here is derived from an EMBL/GenBank/DDBJ whole genome shotgun (WGS) entry which is preliminary data.</text>
</comment>
<dbReference type="AlphaFoldDB" id="A0A1R3GM85"/>
<evidence type="ECO:0000313" key="1">
    <source>
        <dbReference type="EMBL" id="OMO59215.1"/>
    </source>
</evidence>
<organism evidence="1 2">
    <name type="scientific">Corchorus capsularis</name>
    <name type="common">Jute</name>
    <dbReference type="NCBI Taxonomy" id="210143"/>
    <lineage>
        <taxon>Eukaryota</taxon>
        <taxon>Viridiplantae</taxon>
        <taxon>Streptophyta</taxon>
        <taxon>Embryophyta</taxon>
        <taxon>Tracheophyta</taxon>
        <taxon>Spermatophyta</taxon>
        <taxon>Magnoliopsida</taxon>
        <taxon>eudicotyledons</taxon>
        <taxon>Gunneridae</taxon>
        <taxon>Pentapetalae</taxon>
        <taxon>rosids</taxon>
        <taxon>malvids</taxon>
        <taxon>Malvales</taxon>
        <taxon>Malvaceae</taxon>
        <taxon>Grewioideae</taxon>
        <taxon>Apeibeae</taxon>
        <taxon>Corchorus</taxon>
    </lineage>
</organism>
<accession>A0A1R3GM85</accession>
<keyword evidence="2" id="KW-1185">Reference proteome</keyword>
<gene>
    <name evidence="1" type="ORF">CCACVL1_24998</name>
</gene>
<proteinExistence type="predicted"/>
<dbReference type="Gramene" id="OMO59215">
    <property type="protein sequence ID" value="OMO59215"/>
    <property type="gene ID" value="CCACVL1_24998"/>
</dbReference>
<evidence type="ECO:0000313" key="2">
    <source>
        <dbReference type="Proteomes" id="UP000188268"/>
    </source>
</evidence>
<dbReference type="Proteomes" id="UP000188268">
    <property type="component" value="Unassembled WGS sequence"/>
</dbReference>
<name>A0A1R3GM85_COCAP</name>